<evidence type="ECO:0000313" key="3">
    <source>
        <dbReference type="Proteomes" id="UP001309876"/>
    </source>
</evidence>
<dbReference type="PANTHER" id="PTHR42937:SF1">
    <property type="entry name" value="DIAMINOPROPIONATE AMMONIA-LYASE"/>
    <property type="match status" value="1"/>
</dbReference>
<evidence type="ECO:0000313" key="2">
    <source>
        <dbReference type="EMBL" id="KAK5082149.1"/>
    </source>
</evidence>
<dbReference type="PANTHER" id="PTHR42937">
    <property type="match status" value="1"/>
</dbReference>
<keyword evidence="3" id="KW-1185">Reference proteome</keyword>
<dbReference type="Pfam" id="PF00291">
    <property type="entry name" value="PALP"/>
    <property type="match status" value="1"/>
</dbReference>
<reference evidence="2 3" key="1">
    <citation type="submission" date="2023-08" db="EMBL/GenBank/DDBJ databases">
        <title>Black Yeasts Isolated from many extreme environments.</title>
        <authorList>
            <person name="Coleine C."/>
            <person name="Stajich J.E."/>
            <person name="Selbmann L."/>
        </authorList>
    </citation>
    <scope>NUCLEOTIDE SEQUENCE [LARGE SCALE GENOMIC DNA]</scope>
    <source>
        <strain evidence="2 3">CCFEE 5910</strain>
    </source>
</reference>
<dbReference type="InterPro" id="IPR001926">
    <property type="entry name" value="TrpB-like_PALP"/>
</dbReference>
<gene>
    <name evidence="2" type="ORF">LTR05_007292</name>
</gene>
<dbReference type="SUPFAM" id="SSF53686">
    <property type="entry name" value="Tryptophan synthase beta subunit-like PLP-dependent enzymes"/>
    <property type="match status" value="1"/>
</dbReference>
<evidence type="ECO:0000259" key="1">
    <source>
        <dbReference type="Pfam" id="PF00291"/>
    </source>
</evidence>
<feature type="domain" description="Tryptophan synthase beta chain-like PALP" evidence="1">
    <location>
        <begin position="52"/>
        <end position="397"/>
    </location>
</feature>
<protein>
    <recommendedName>
        <fullName evidence="1">Tryptophan synthase beta chain-like PALP domain-containing protein</fullName>
    </recommendedName>
</protein>
<dbReference type="InterPro" id="IPR036052">
    <property type="entry name" value="TrpB-like_PALP_sf"/>
</dbReference>
<dbReference type="Gene3D" id="3.40.50.1100">
    <property type="match status" value="2"/>
</dbReference>
<sequence>MATTKPITTHEGIYINPSAALYTHETSTAREAEITDPTKIKAYHESLPNFNTTSLHNLPSLASPLGLQGLLIKSESSRLGLPAFKILGASWGVYRALCRELDVVPDPDVTALEVLRERLGQQASEGWTYVLFAATDGNHGRAVARMAKILLPDQEERGMIYVPEGMYETTKKLIEGEGAEVVTVNGDYDKAVERCWEASEGFTKSGKGVGVMVQDNAFGEYKTVPGWVVDGYSTLLSEVDEHFAALQQEFKKPITHIVTPIGVGSLGKAVVKWAKTAAREHKVRVIACEPETAACLNVSLKAGENTTIETIDTIMSGMCCGTVSPTSWEALRDGVDASVTVGDWECHQTVLELLEKYEIEAGPCGAGCLAGLRKVLDSEQARSALGLGEDSVVVVLSTEGRREYPVPQKK</sequence>
<organism evidence="2 3">
    <name type="scientific">Lithohypha guttulata</name>
    <dbReference type="NCBI Taxonomy" id="1690604"/>
    <lineage>
        <taxon>Eukaryota</taxon>
        <taxon>Fungi</taxon>
        <taxon>Dikarya</taxon>
        <taxon>Ascomycota</taxon>
        <taxon>Pezizomycotina</taxon>
        <taxon>Eurotiomycetes</taxon>
        <taxon>Chaetothyriomycetidae</taxon>
        <taxon>Chaetothyriales</taxon>
        <taxon>Trichomeriaceae</taxon>
        <taxon>Lithohypha</taxon>
    </lineage>
</organism>
<dbReference type="EMBL" id="JAVRRJ010000008">
    <property type="protein sequence ID" value="KAK5082149.1"/>
    <property type="molecule type" value="Genomic_DNA"/>
</dbReference>
<accession>A0AAN7YDU7</accession>
<name>A0AAN7YDU7_9EURO</name>
<dbReference type="Proteomes" id="UP001309876">
    <property type="component" value="Unassembled WGS sequence"/>
</dbReference>
<proteinExistence type="predicted"/>
<dbReference type="AlphaFoldDB" id="A0AAN7YDU7"/>
<comment type="caution">
    <text evidence="2">The sequence shown here is derived from an EMBL/GenBank/DDBJ whole genome shotgun (WGS) entry which is preliminary data.</text>
</comment>